<keyword evidence="4" id="KW-0676">Redox-active center</keyword>
<protein>
    <recommendedName>
        <fullName evidence="5">Thioredoxin domain-containing protein</fullName>
    </recommendedName>
</protein>
<dbReference type="InterPro" id="IPR036249">
    <property type="entry name" value="Thioredoxin-like_sf"/>
</dbReference>
<keyword evidence="7" id="KW-1185">Reference proteome</keyword>
<proteinExistence type="predicted"/>
<dbReference type="Proteomes" id="UP001143545">
    <property type="component" value="Unassembled WGS sequence"/>
</dbReference>
<accession>A0A9W6EWU7</accession>
<evidence type="ECO:0000259" key="5">
    <source>
        <dbReference type="PROSITE" id="PS51352"/>
    </source>
</evidence>
<sequence>MHAIKKIFVPHYVYKISLILILTGLLSSCINNKKTPQEKVTATNETNTPTTEKVIDPANSVYFKGTSNHTESLEYFHIMNFSYLYGTNQHNLHREIKNDTLQLVYNESNGAQLKEIMYFGKDNFLNFKIFVTPGDTLNFKITNGNMIFEGTHASDYNFFPQLNAKNYDWPHYKEDIKLYKKEAKEVYTKKITFLEEYLKNHKDVTEGFKKTVKEELYFEYYYNLIAPRSIKSTCLSAVRGAEIYFNDVNSVFSTLKDNAKNASGMENVFNTKDYFDNIQLSTFKKPDLITNDYYKRAIADYVRYYFVNHDYFEFNKENFFDEKEFIEKNFEGKVKNYLLAKLIADYYKKGFGRSKKAKTILKNTIEEFRKTTIDSSYLAEIKNIESKLDFFDLQLPNPVLEEKLLTRNGDTITIKEILNKEKGNKKVIDFWASWCFPCIKELKEGSNNSKKLTSSENVSFIYISTDTQKEAWDNMSKTMQPYFADKHQYLLLDREHSKLSTFFKVKFIPRTVVLSKNNSIVYDDAPRPSDSLMFNKLIVND</sequence>
<evidence type="ECO:0000313" key="6">
    <source>
        <dbReference type="EMBL" id="GLB53693.1"/>
    </source>
</evidence>
<evidence type="ECO:0000256" key="1">
    <source>
        <dbReference type="ARBA" id="ARBA00004196"/>
    </source>
</evidence>
<comment type="subcellular location">
    <subcellularLocation>
        <location evidence="1">Cell envelope</location>
    </subcellularLocation>
</comment>
<evidence type="ECO:0000256" key="3">
    <source>
        <dbReference type="ARBA" id="ARBA00023157"/>
    </source>
</evidence>
<dbReference type="GO" id="GO:0030313">
    <property type="term" value="C:cell envelope"/>
    <property type="evidence" value="ECO:0007669"/>
    <property type="project" value="UniProtKB-SubCell"/>
</dbReference>
<dbReference type="Pfam" id="PF13905">
    <property type="entry name" value="Thioredoxin_8"/>
    <property type="match status" value="1"/>
</dbReference>
<evidence type="ECO:0000256" key="2">
    <source>
        <dbReference type="ARBA" id="ARBA00022748"/>
    </source>
</evidence>
<keyword evidence="2" id="KW-0201">Cytochrome c-type biogenesis</keyword>
<dbReference type="EMBL" id="BRVP01000022">
    <property type="protein sequence ID" value="GLB53693.1"/>
    <property type="molecule type" value="Genomic_DNA"/>
</dbReference>
<dbReference type="SUPFAM" id="SSF52833">
    <property type="entry name" value="Thioredoxin-like"/>
    <property type="match status" value="1"/>
</dbReference>
<comment type="caution">
    <text evidence="6">The sequence shown here is derived from an EMBL/GenBank/DDBJ whole genome shotgun (WGS) entry which is preliminary data.</text>
</comment>
<dbReference type="InterPro" id="IPR050553">
    <property type="entry name" value="Thioredoxin_ResA/DsbE_sf"/>
</dbReference>
<dbReference type="RefSeq" id="WP_281755830.1">
    <property type="nucleotide sequence ID" value="NZ_BRVP01000022.1"/>
</dbReference>
<gene>
    <name evidence="6" type="ORF">NBRC110019_27340</name>
</gene>
<name>A0A9W6EWU7_9FLAO</name>
<dbReference type="Gene3D" id="3.40.30.10">
    <property type="entry name" value="Glutaredoxin"/>
    <property type="match status" value="1"/>
</dbReference>
<dbReference type="InterPro" id="IPR013766">
    <property type="entry name" value="Thioredoxin_domain"/>
</dbReference>
<dbReference type="AlphaFoldDB" id="A0A9W6EWU7"/>
<reference evidence="6" key="1">
    <citation type="submission" date="2022-07" db="EMBL/GenBank/DDBJ databases">
        <title>Taxonomy of Novel Oxalotrophic and Methylotrophic Bacteria.</title>
        <authorList>
            <person name="Sahin N."/>
            <person name="Tani A."/>
        </authorList>
    </citation>
    <scope>NUCLEOTIDE SEQUENCE</scope>
    <source>
        <strain evidence="6">AM327</strain>
    </source>
</reference>
<dbReference type="CDD" id="cd02966">
    <property type="entry name" value="TlpA_like_family"/>
    <property type="match status" value="1"/>
</dbReference>
<dbReference type="GO" id="GO:0017004">
    <property type="term" value="P:cytochrome complex assembly"/>
    <property type="evidence" value="ECO:0007669"/>
    <property type="project" value="UniProtKB-KW"/>
</dbReference>
<evidence type="ECO:0000313" key="7">
    <source>
        <dbReference type="Proteomes" id="UP001143545"/>
    </source>
</evidence>
<feature type="domain" description="Thioredoxin" evidence="5">
    <location>
        <begin position="393"/>
        <end position="541"/>
    </location>
</feature>
<keyword evidence="3" id="KW-1015">Disulfide bond</keyword>
<dbReference type="PROSITE" id="PS51257">
    <property type="entry name" value="PROKAR_LIPOPROTEIN"/>
    <property type="match status" value="1"/>
</dbReference>
<evidence type="ECO:0000256" key="4">
    <source>
        <dbReference type="ARBA" id="ARBA00023284"/>
    </source>
</evidence>
<dbReference type="PROSITE" id="PS51352">
    <property type="entry name" value="THIOREDOXIN_2"/>
    <property type="match status" value="1"/>
</dbReference>
<dbReference type="InterPro" id="IPR012336">
    <property type="entry name" value="Thioredoxin-like_fold"/>
</dbReference>
<dbReference type="PANTHER" id="PTHR42852:SF6">
    <property type="entry name" value="THIOL:DISULFIDE INTERCHANGE PROTEIN DSBE"/>
    <property type="match status" value="1"/>
</dbReference>
<organism evidence="6 7">
    <name type="scientific">Neptunitalea chrysea</name>
    <dbReference type="NCBI Taxonomy" id="1647581"/>
    <lineage>
        <taxon>Bacteria</taxon>
        <taxon>Pseudomonadati</taxon>
        <taxon>Bacteroidota</taxon>
        <taxon>Flavobacteriia</taxon>
        <taxon>Flavobacteriales</taxon>
        <taxon>Flavobacteriaceae</taxon>
        <taxon>Neptunitalea</taxon>
    </lineage>
</organism>
<dbReference type="PANTHER" id="PTHR42852">
    <property type="entry name" value="THIOL:DISULFIDE INTERCHANGE PROTEIN DSBE"/>
    <property type="match status" value="1"/>
</dbReference>